<sequence>MPETAVMKEKGWVEVYTAQGLTEAYIIKGLLEFNGIPTALDYEAVGPLLGLTLNGLGEVRVLVPPQWREKAQALIQEGEDREANPEKP</sequence>
<organism evidence="2">
    <name type="scientific">Thermosulfidibacter takaii</name>
    <dbReference type="NCBI Taxonomy" id="412593"/>
    <lineage>
        <taxon>Bacteria</taxon>
        <taxon>Pseudomonadati</taxon>
        <taxon>Thermosulfidibacterota</taxon>
        <taxon>Thermosulfidibacteria</taxon>
        <taxon>Thermosulfidibacterales</taxon>
        <taxon>Thermosulfidibacteraceae</taxon>
    </lineage>
</organism>
<name>A0A7C0Y8W3_9BACT</name>
<gene>
    <name evidence="2" type="ORF">ENF32_05415</name>
</gene>
<dbReference type="InterPro" id="IPR018551">
    <property type="entry name" value="DUF2007"/>
</dbReference>
<evidence type="ECO:0000259" key="1">
    <source>
        <dbReference type="Pfam" id="PF09413"/>
    </source>
</evidence>
<dbReference type="EMBL" id="DQWS01000201">
    <property type="protein sequence ID" value="HDD53489.1"/>
    <property type="molecule type" value="Genomic_DNA"/>
</dbReference>
<protein>
    <submittedName>
        <fullName evidence="2">DUF2007 domain-containing protein</fullName>
    </submittedName>
</protein>
<dbReference type="Proteomes" id="UP000885690">
    <property type="component" value="Unassembled WGS sequence"/>
</dbReference>
<accession>A0A7C0Y8W3</accession>
<evidence type="ECO:0000313" key="2">
    <source>
        <dbReference type="EMBL" id="HDD53489.1"/>
    </source>
</evidence>
<proteinExistence type="predicted"/>
<reference evidence="2" key="1">
    <citation type="journal article" date="2020" name="mSystems">
        <title>Genome- and Community-Level Interaction Insights into Carbon Utilization and Element Cycling Functions of Hydrothermarchaeota in Hydrothermal Sediment.</title>
        <authorList>
            <person name="Zhou Z."/>
            <person name="Liu Y."/>
            <person name="Xu W."/>
            <person name="Pan J."/>
            <person name="Luo Z.H."/>
            <person name="Li M."/>
        </authorList>
    </citation>
    <scope>NUCLEOTIDE SEQUENCE [LARGE SCALE GENOMIC DNA]</scope>
    <source>
        <strain evidence="2">HyVt-115</strain>
    </source>
</reference>
<comment type="caution">
    <text evidence="2">The sequence shown here is derived from an EMBL/GenBank/DDBJ whole genome shotgun (WGS) entry which is preliminary data.</text>
</comment>
<dbReference type="Pfam" id="PF09413">
    <property type="entry name" value="DUF2007"/>
    <property type="match status" value="1"/>
</dbReference>
<dbReference type="AlphaFoldDB" id="A0A7C0Y8W3"/>
<feature type="domain" description="DUF2007" evidence="1">
    <location>
        <begin position="12"/>
        <end position="78"/>
    </location>
</feature>